<evidence type="ECO:0000313" key="2">
    <source>
        <dbReference type="EMBL" id="MDF0715742.1"/>
    </source>
</evidence>
<organism evidence="2 3">
    <name type="scientific">Flagellimonas yonaguniensis</name>
    <dbReference type="NCBI Taxonomy" id="3031325"/>
    <lineage>
        <taxon>Bacteria</taxon>
        <taxon>Pseudomonadati</taxon>
        <taxon>Bacteroidota</taxon>
        <taxon>Flavobacteriia</taxon>
        <taxon>Flavobacteriales</taxon>
        <taxon>Flavobacteriaceae</taxon>
        <taxon>Flagellimonas</taxon>
    </lineage>
</organism>
<sequence length="254" mass="29258">MLKFFRKIRKELIAEKKVSNYILYAIGEIVLVVIGILIALAINNANENHVKREKEQIYLMGLKDEFQTSRVKLNELIAYNKRSYEEAKKIVSYMDTDSLPSEQELSNLFFNAFAFDIAFIPNNSLLNEMINSGSLKDIKNPQLRILLTNWIATIDDTSKQENLLTNERDKIINMFRSNENSIRTIYDLTGVSGDLGLKEKNEHLSNIPLLNSIEFENNILTFILTSQQTETVKYMPLMQSLDAILALLDKEIEQ</sequence>
<reference evidence="2 3" key="1">
    <citation type="submission" date="2023-03" db="EMBL/GenBank/DDBJ databases">
        <title>Muricauda XX sp. nov. and Muricauda XXX sp. nov., two novel species isolated from Okinawa Trough.</title>
        <authorList>
            <person name="Cao W."/>
            <person name="Deng X."/>
        </authorList>
    </citation>
    <scope>NUCLEOTIDE SEQUENCE [LARGE SCALE GENOMIC DNA]</scope>
    <source>
        <strain evidence="2 3">334s03</strain>
    </source>
</reference>
<name>A0ABT5XX30_9FLAO</name>
<evidence type="ECO:0000313" key="3">
    <source>
        <dbReference type="Proteomes" id="UP001221366"/>
    </source>
</evidence>
<proteinExistence type="predicted"/>
<dbReference type="RefSeq" id="WP_275614985.1">
    <property type="nucleotide sequence ID" value="NZ_JARFVB010000002.1"/>
</dbReference>
<dbReference type="Proteomes" id="UP001221366">
    <property type="component" value="Unassembled WGS sequence"/>
</dbReference>
<keyword evidence="3" id="KW-1185">Reference proteome</keyword>
<keyword evidence="1" id="KW-0472">Membrane</keyword>
<protein>
    <submittedName>
        <fullName evidence="2">DUF6090 family protein</fullName>
    </submittedName>
</protein>
<dbReference type="EMBL" id="JARFVB010000002">
    <property type="protein sequence ID" value="MDF0715742.1"/>
    <property type="molecule type" value="Genomic_DNA"/>
</dbReference>
<evidence type="ECO:0000256" key="1">
    <source>
        <dbReference type="SAM" id="Phobius"/>
    </source>
</evidence>
<gene>
    <name evidence="2" type="ORF">PY092_06245</name>
</gene>
<accession>A0ABT5XX30</accession>
<feature type="transmembrane region" description="Helical" evidence="1">
    <location>
        <begin position="21"/>
        <end position="42"/>
    </location>
</feature>
<dbReference type="InterPro" id="IPR045749">
    <property type="entry name" value="DUF6090"/>
</dbReference>
<comment type="caution">
    <text evidence="2">The sequence shown here is derived from an EMBL/GenBank/DDBJ whole genome shotgun (WGS) entry which is preliminary data.</text>
</comment>
<keyword evidence="1" id="KW-0812">Transmembrane</keyword>
<dbReference type="Pfam" id="PF19578">
    <property type="entry name" value="DUF6090"/>
    <property type="match status" value="1"/>
</dbReference>
<keyword evidence="1" id="KW-1133">Transmembrane helix</keyword>